<dbReference type="PANTHER" id="PTHR48080">
    <property type="entry name" value="D-GALACTONATE DEHYDRATASE-RELATED"/>
    <property type="match status" value="1"/>
</dbReference>
<keyword evidence="3" id="KW-1185">Reference proteome</keyword>
<evidence type="ECO:0000313" key="3">
    <source>
        <dbReference type="Proteomes" id="UP001300096"/>
    </source>
</evidence>
<dbReference type="InterPro" id="IPR013341">
    <property type="entry name" value="Mandelate_racemase_N_dom"/>
</dbReference>
<evidence type="ECO:0000313" key="2">
    <source>
        <dbReference type="EMBL" id="MCK2035094.1"/>
    </source>
</evidence>
<dbReference type="Gene3D" id="3.30.390.10">
    <property type="entry name" value="Enolase-like, N-terminal domain"/>
    <property type="match status" value="1"/>
</dbReference>
<dbReference type="Pfam" id="PF02746">
    <property type="entry name" value="MR_MLE_N"/>
    <property type="match status" value="1"/>
</dbReference>
<dbReference type="NCBIfam" id="NF011654">
    <property type="entry name" value="PRK15072.1"/>
    <property type="match status" value="1"/>
</dbReference>
<dbReference type="InterPro" id="IPR036849">
    <property type="entry name" value="Enolase-like_C_sf"/>
</dbReference>
<protein>
    <submittedName>
        <fullName evidence="2">D-galactonate dehydratase family protein</fullName>
    </submittedName>
</protein>
<proteinExistence type="predicted"/>
<dbReference type="Proteomes" id="UP001300096">
    <property type="component" value="Unassembled WGS sequence"/>
</dbReference>
<dbReference type="InterPro" id="IPR034589">
    <property type="entry name" value="D-mannonate_dehydratase-like"/>
</dbReference>
<dbReference type="SUPFAM" id="SSF51604">
    <property type="entry name" value="Enolase C-terminal domain-like"/>
    <property type="match status" value="1"/>
</dbReference>
<dbReference type="SFLD" id="SFLDG00033">
    <property type="entry name" value="mannonate_dehydratase"/>
    <property type="match status" value="1"/>
</dbReference>
<dbReference type="NCBIfam" id="NF043051">
    <property type="entry name" value="ManoateDhtManD"/>
    <property type="match status" value="1"/>
</dbReference>
<dbReference type="EMBL" id="JAHWXN010000001">
    <property type="protein sequence ID" value="MCK2035094.1"/>
    <property type="molecule type" value="Genomic_DNA"/>
</dbReference>
<dbReference type="InterPro" id="IPR013342">
    <property type="entry name" value="Mandelate_racemase_C"/>
</dbReference>
<sequence length="402" mass="44240">MPSTIESAEVIVCSPGRNYVTVKIVTSDGVVGWGDATVNGRELAVASYLRDHVCPLLVGRDAQRIEQTWQWLYKGGYWRRGPITMAAIGAVDLALWDIKGKELGVPVYQLLGGAVREGVLTYAHASGWEVPQLLDAVDEKLEAGYLAVRAQSGIPGRRSVYAVASPEPDEPTNGFPPIEVWDTDAYLRHIPGVLEAVRSHVGDSIRLLHDAHHRLTPIEAARLGRDLEPVRLFWLEDVTPGENQEALRLVRQHTTTPLAIGEVFNTIWDCMGFISGQYIDFVRTSVMHAGGISPSRRINDFASLYQVKVAPHGPSDVSPITMAASLHLDIATPNLGIQEYMGYAPDTLSVFRADYSFDRGYLHPGDAPGLGVEFDEVAARAFPYERSYLPVAEREDGTPIDW</sequence>
<dbReference type="PROSITE" id="PS00908">
    <property type="entry name" value="MR_MLE_1"/>
    <property type="match status" value="1"/>
</dbReference>
<dbReference type="InterPro" id="IPR034593">
    <property type="entry name" value="DgoD-like"/>
</dbReference>
<organism evidence="2 3">
    <name type="scientific">Microbacterium croceum</name>
    <dbReference type="NCBI Taxonomy" id="2851645"/>
    <lineage>
        <taxon>Bacteria</taxon>
        <taxon>Bacillati</taxon>
        <taxon>Actinomycetota</taxon>
        <taxon>Actinomycetes</taxon>
        <taxon>Micrococcales</taxon>
        <taxon>Microbacteriaceae</taxon>
        <taxon>Microbacterium</taxon>
    </lineage>
</organism>
<dbReference type="PANTHER" id="PTHR48080:SF6">
    <property type="entry name" value="STARVATION-SENSING PROTEIN RSPA"/>
    <property type="match status" value="1"/>
</dbReference>
<dbReference type="InterPro" id="IPR018110">
    <property type="entry name" value="Mandel_Rmase/mucon_lact_enz_CS"/>
</dbReference>
<dbReference type="RefSeq" id="WP_247628532.1">
    <property type="nucleotide sequence ID" value="NZ_JAHWXN010000001.1"/>
</dbReference>
<dbReference type="Pfam" id="PF13378">
    <property type="entry name" value="MR_MLE_C"/>
    <property type="match status" value="1"/>
</dbReference>
<dbReference type="InterPro" id="IPR029017">
    <property type="entry name" value="Enolase-like_N"/>
</dbReference>
<gene>
    <name evidence="2" type="ORF">KZC51_03000</name>
</gene>
<evidence type="ECO:0000259" key="1">
    <source>
        <dbReference type="SMART" id="SM00922"/>
    </source>
</evidence>
<dbReference type="InterPro" id="IPR029065">
    <property type="entry name" value="Enolase_C-like"/>
</dbReference>
<feature type="domain" description="Mandelate racemase/muconate lactonizing enzyme C-terminal" evidence="1">
    <location>
        <begin position="130"/>
        <end position="257"/>
    </location>
</feature>
<dbReference type="SFLD" id="SFLDS00001">
    <property type="entry name" value="Enolase"/>
    <property type="match status" value="1"/>
</dbReference>
<dbReference type="SUPFAM" id="SSF54826">
    <property type="entry name" value="Enolase N-terminal domain-like"/>
    <property type="match status" value="1"/>
</dbReference>
<comment type="caution">
    <text evidence="2">The sequence shown here is derived from an EMBL/GenBank/DDBJ whole genome shotgun (WGS) entry which is preliminary data.</text>
</comment>
<dbReference type="Gene3D" id="3.20.20.120">
    <property type="entry name" value="Enolase-like C-terminal domain"/>
    <property type="match status" value="1"/>
</dbReference>
<reference evidence="2 3" key="1">
    <citation type="submission" date="2021-06" db="EMBL/GenBank/DDBJ databases">
        <title>Genome-based taxonomic framework of Microbacterium strains isolated from marine environment, the description of four new species and reclassification of four preexisting species.</title>
        <authorList>
            <person name="Lee S.D."/>
            <person name="Kim S.-M."/>
            <person name="Byeon Y.-S."/>
            <person name="Yang H.L."/>
            <person name="Kim I.S."/>
        </authorList>
    </citation>
    <scope>NUCLEOTIDE SEQUENCE [LARGE SCALE GENOMIC DNA]</scope>
    <source>
        <strain evidence="2 3">SSW1-49</strain>
    </source>
</reference>
<accession>A0ABT0FAJ5</accession>
<dbReference type="SMART" id="SM00922">
    <property type="entry name" value="MR_MLE"/>
    <property type="match status" value="1"/>
</dbReference>
<name>A0ABT0FAJ5_9MICO</name>